<dbReference type="RefSeq" id="XP_005707660.1">
    <property type="nucleotide sequence ID" value="XM_005707603.1"/>
</dbReference>
<protein>
    <submittedName>
        <fullName evidence="4">Uncharacterized protein</fullName>
    </submittedName>
</protein>
<dbReference type="SUPFAM" id="SSF48452">
    <property type="entry name" value="TPR-like"/>
    <property type="match status" value="1"/>
</dbReference>
<dbReference type="AlphaFoldDB" id="M2X3Y3"/>
<keyword evidence="1" id="KW-0677">Repeat</keyword>
<accession>M2X3Y3</accession>
<dbReference type="InterPro" id="IPR019734">
    <property type="entry name" value="TPR_rpt"/>
</dbReference>
<gene>
    <name evidence="4" type="ORF">Gasu_16360</name>
</gene>
<keyword evidence="2 3" id="KW-0802">TPR repeat</keyword>
<dbReference type="PANTHER" id="PTHR44858:SF1">
    <property type="entry name" value="UDP-N-ACETYLGLUCOSAMINE--PEPTIDE N-ACETYLGLUCOSAMINYLTRANSFERASE SPINDLY-RELATED"/>
    <property type="match status" value="1"/>
</dbReference>
<evidence type="ECO:0000256" key="3">
    <source>
        <dbReference type="PROSITE-ProRule" id="PRU00339"/>
    </source>
</evidence>
<sequence length="360" mass="41587">MFVDSQCRLCYDRSSLFCTWSKKTNSFLVDRSRLKIRIKYKCTLCRTTWIACGNQSSFSCLKGPLKYMALLLAGSAIFYTGYIKYFNIGWCSEWKTDIPHINYLSAGRQAQGENGFENNKITGKGAKIFSKAKKLAELEEFSAAEKLYQQLIQEEPTFAPAYSNLANIQIIFGKYSQAITNYTRALELAPLSNDTWIVYLNRANTWIALRDIEKAMADIEQAAQWKPKDSLILSTRALLFAYEGKWDEAFLEFQNAVESRPNEVQPFWFNYGMLLFEKSKSFEARSIIYRVAQKYPKLSDIHVVLAGIEYAEGNIQTAESQWKLVEHPKIYTHIFIEREKIWPPKVKQAVESFVETVKKN</sequence>
<evidence type="ECO:0000313" key="5">
    <source>
        <dbReference type="Proteomes" id="UP000030680"/>
    </source>
</evidence>
<dbReference type="EMBL" id="KB454494">
    <property type="protein sequence ID" value="EME31140.1"/>
    <property type="molecule type" value="Genomic_DNA"/>
</dbReference>
<dbReference type="eggNOG" id="ENOG502S4PU">
    <property type="taxonomic scope" value="Eukaryota"/>
</dbReference>
<dbReference type="Gene3D" id="1.25.40.10">
    <property type="entry name" value="Tetratricopeptide repeat domain"/>
    <property type="match status" value="1"/>
</dbReference>
<evidence type="ECO:0000256" key="2">
    <source>
        <dbReference type="ARBA" id="ARBA00022803"/>
    </source>
</evidence>
<dbReference type="PROSITE" id="PS50293">
    <property type="entry name" value="TPR_REGION"/>
    <property type="match status" value="1"/>
</dbReference>
<name>M2X3Y3_GALSU</name>
<dbReference type="Gramene" id="EME31140">
    <property type="protein sequence ID" value="EME31140"/>
    <property type="gene ID" value="Gasu_16360"/>
</dbReference>
<dbReference type="OMA" id="NEVNPFW"/>
<dbReference type="InterPro" id="IPR011990">
    <property type="entry name" value="TPR-like_helical_dom_sf"/>
</dbReference>
<evidence type="ECO:0000256" key="1">
    <source>
        <dbReference type="ARBA" id="ARBA00022737"/>
    </source>
</evidence>
<dbReference type="Proteomes" id="UP000030680">
    <property type="component" value="Unassembled WGS sequence"/>
</dbReference>
<dbReference type="Pfam" id="PF13431">
    <property type="entry name" value="TPR_17"/>
    <property type="match status" value="1"/>
</dbReference>
<keyword evidence="5" id="KW-1185">Reference proteome</keyword>
<evidence type="ECO:0000313" key="4">
    <source>
        <dbReference type="EMBL" id="EME31140.1"/>
    </source>
</evidence>
<feature type="repeat" description="TPR" evidence="3">
    <location>
        <begin position="159"/>
        <end position="192"/>
    </location>
</feature>
<dbReference type="PANTHER" id="PTHR44858">
    <property type="entry name" value="TETRATRICOPEPTIDE REPEAT PROTEIN 6"/>
    <property type="match status" value="1"/>
</dbReference>
<dbReference type="STRING" id="130081.M2X3Y3"/>
<dbReference type="InterPro" id="IPR050498">
    <property type="entry name" value="Ycf3"/>
</dbReference>
<dbReference type="PROSITE" id="PS50005">
    <property type="entry name" value="TPR"/>
    <property type="match status" value="2"/>
</dbReference>
<reference evidence="5" key="1">
    <citation type="journal article" date="2013" name="Science">
        <title>Gene transfer from bacteria and archaea facilitated evolution of an extremophilic eukaryote.</title>
        <authorList>
            <person name="Schonknecht G."/>
            <person name="Chen W.H."/>
            <person name="Ternes C.M."/>
            <person name="Barbier G.G."/>
            <person name="Shrestha R.P."/>
            <person name="Stanke M."/>
            <person name="Brautigam A."/>
            <person name="Baker B.J."/>
            <person name="Banfield J.F."/>
            <person name="Garavito R.M."/>
            <person name="Carr K."/>
            <person name="Wilkerson C."/>
            <person name="Rensing S.A."/>
            <person name="Gagneul D."/>
            <person name="Dickenson N.E."/>
            <person name="Oesterhelt C."/>
            <person name="Lercher M.J."/>
            <person name="Weber A.P."/>
        </authorList>
    </citation>
    <scope>NUCLEOTIDE SEQUENCE [LARGE SCALE GENOMIC DNA]</scope>
    <source>
        <strain evidence="5">074W</strain>
    </source>
</reference>
<dbReference type="OrthoDB" id="421121at2759"/>
<feature type="repeat" description="TPR" evidence="3">
    <location>
        <begin position="230"/>
        <end position="263"/>
    </location>
</feature>
<dbReference type="Pfam" id="PF13181">
    <property type="entry name" value="TPR_8"/>
    <property type="match status" value="1"/>
</dbReference>
<dbReference type="SMART" id="SM00028">
    <property type="entry name" value="TPR"/>
    <property type="match status" value="4"/>
</dbReference>
<dbReference type="KEGG" id="gsl:Gasu_16360"/>
<dbReference type="GeneID" id="17089813"/>
<organism evidence="4 5">
    <name type="scientific">Galdieria sulphuraria</name>
    <name type="common">Red alga</name>
    <dbReference type="NCBI Taxonomy" id="130081"/>
    <lineage>
        <taxon>Eukaryota</taxon>
        <taxon>Rhodophyta</taxon>
        <taxon>Bangiophyceae</taxon>
        <taxon>Galdieriales</taxon>
        <taxon>Galdieriaceae</taxon>
        <taxon>Galdieria</taxon>
    </lineage>
</organism>
<proteinExistence type="predicted"/>